<dbReference type="Gene3D" id="1.10.10.10">
    <property type="entry name" value="Winged helix-like DNA-binding domain superfamily/Winged helix DNA-binding domain"/>
    <property type="match status" value="1"/>
</dbReference>
<dbReference type="PANTHER" id="PTHR22792">
    <property type="entry name" value="LUPUS LA PROTEIN-RELATED"/>
    <property type="match status" value="1"/>
</dbReference>
<feature type="region of interest" description="Disordered" evidence="5">
    <location>
        <begin position="294"/>
        <end position="340"/>
    </location>
</feature>
<evidence type="ECO:0000256" key="1">
    <source>
        <dbReference type="ARBA" id="ARBA00004123"/>
    </source>
</evidence>
<evidence type="ECO:0000256" key="5">
    <source>
        <dbReference type="SAM" id="MobiDB-lite"/>
    </source>
</evidence>
<dbReference type="OrthoDB" id="439993at2759"/>
<dbReference type="InterPro" id="IPR045180">
    <property type="entry name" value="La_dom_prot"/>
</dbReference>
<dbReference type="GO" id="GO:0005634">
    <property type="term" value="C:nucleus"/>
    <property type="evidence" value="ECO:0007669"/>
    <property type="project" value="UniProtKB-SubCell"/>
</dbReference>
<feature type="domain" description="HTH La-type RNA-binding" evidence="6">
    <location>
        <begin position="4"/>
        <end position="109"/>
    </location>
</feature>
<dbReference type="Pfam" id="PF05383">
    <property type="entry name" value="La"/>
    <property type="match status" value="1"/>
</dbReference>
<evidence type="ECO:0000313" key="9">
    <source>
        <dbReference type="Proteomes" id="UP000623129"/>
    </source>
</evidence>
<keyword evidence="2 4" id="KW-0694">RNA-binding</keyword>
<dbReference type="GO" id="GO:1990904">
    <property type="term" value="C:ribonucleoprotein complex"/>
    <property type="evidence" value="ECO:0007669"/>
    <property type="project" value="UniProtKB-UniRule"/>
</dbReference>
<dbReference type="AlphaFoldDB" id="A0A833RP23"/>
<reference evidence="8" key="1">
    <citation type="submission" date="2020-01" db="EMBL/GenBank/DDBJ databases">
        <title>Genome sequence of Kobresia littledalei, the first chromosome-level genome in the family Cyperaceae.</title>
        <authorList>
            <person name="Qu G."/>
        </authorList>
    </citation>
    <scope>NUCLEOTIDE SEQUENCE</scope>
    <source>
        <strain evidence="8">C.B.Clarke</strain>
        <tissue evidence="8">Leaf</tissue>
    </source>
</reference>
<dbReference type="InterPro" id="IPR002344">
    <property type="entry name" value="Lupus_La"/>
</dbReference>
<dbReference type="GO" id="GO:0003729">
    <property type="term" value="F:mRNA binding"/>
    <property type="evidence" value="ECO:0007669"/>
    <property type="project" value="TreeGrafter"/>
</dbReference>
<gene>
    <name evidence="8" type="ORF">FCM35_KLT17515</name>
</gene>
<feature type="domain" description="XRRM" evidence="7">
    <location>
        <begin position="199"/>
        <end position="324"/>
    </location>
</feature>
<dbReference type="PROSITE" id="PS51939">
    <property type="entry name" value="XRRM"/>
    <property type="match status" value="1"/>
</dbReference>
<dbReference type="InterPro" id="IPR036390">
    <property type="entry name" value="WH_DNA-bd_sf"/>
</dbReference>
<dbReference type="CDD" id="cd08030">
    <property type="entry name" value="LA_like_plant"/>
    <property type="match status" value="1"/>
</dbReference>
<feature type="compositionally biased region" description="Basic and acidic residues" evidence="5">
    <location>
        <begin position="148"/>
        <end position="162"/>
    </location>
</feature>
<accession>A0A833RP23</accession>
<dbReference type="GO" id="GO:0006396">
    <property type="term" value="P:RNA processing"/>
    <property type="evidence" value="ECO:0007669"/>
    <property type="project" value="InterPro"/>
</dbReference>
<evidence type="ECO:0000256" key="4">
    <source>
        <dbReference type="PROSITE-ProRule" id="PRU00332"/>
    </source>
</evidence>
<dbReference type="SUPFAM" id="SSF54928">
    <property type="entry name" value="RNA-binding domain, RBD"/>
    <property type="match status" value="1"/>
</dbReference>
<comment type="subcellular location">
    <subcellularLocation>
        <location evidence="1">Nucleus</location>
    </subcellularLocation>
</comment>
<organism evidence="8 9">
    <name type="scientific">Carex littledalei</name>
    <dbReference type="NCBI Taxonomy" id="544730"/>
    <lineage>
        <taxon>Eukaryota</taxon>
        <taxon>Viridiplantae</taxon>
        <taxon>Streptophyta</taxon>
        <taxon>Embryophyta</taxon>
        <taxon>Tracheophyta</taxon>
        <taxon>Spermatophyta</taxon>
        <taxon>Magnoliopsida</taxon>
        <taxon>Liliopsida</taxon>
        <taxon>Poales</taxon>
        <taxon>Cyperaceae</taxon>
        <taxon>Cyperoideae</taxon>
        <taxon>Cariceae</taxon>
        <taxon>Carex</taxon>
        <taxon>Carex subgen. Euthyceras</taxon>
    </lineage>
</organism>
<dbReference type="InterPro" id="IPR014886">
    <property type="entry name" value="La_xRRM"/>
</dbReference>
<dbReference type="SMART" id="SM00715">
    <property type="entry name" value="LA"/>
    <property type="match status" value="1"/>
</dbReference>
<dbReference type="Gene3D" id="3.30.70.330">
    <property type="match status" value="1"/>
</dbReference>
<feature type="compositionally biased region" description="Basic and acidic residues" evidence="5">
    <location>
        <begin position="168"/>
        <end position="204"/>
    </location>
</feature>
<feature type="compositionally biased region" description="Basic and acidic residues" evidence="5">
    <location>
        <begin position="105"/>
        <end position="117"/>
    </location>
</feature>
<comment type="caution">
    <text evidence="8">The sequence shown here is derived from an EMBL/GenBank/DDBJ whole genome shotgun (WGS) entry which is preliminary data.</text>
</comment>
<protein>
    <submittedName>
        <fullName evidence="8">La protein 1-like isoform X1</fullName>
    </submittedName>
</protein>
<feature type="region of interest" description="Disordered" evidence="5">
    <location>
        <begin position="105"/>
        <end position="129"/>
    </location>
</feature>
<dbReference type="InterPro" id="IPR035979">
    <property type="entry name" value="RBD_domain_sf"/>
</dbReference>
<sequence length="340" mass="38218">MAAAILEEADARSILRQVEFYFSDSNLPRDGFLRKAVEESEDGLVSLALICSFGRMRSILGLDNDTKPESVPADTVDAVSEVLKSRSTTLRISDDVLYCTSRKEYDTEREKQIEEHKKKNADKGPSYPKGVVISFQLEKKKKSSDVTNSKKIEPENEKEKVLDSIEKLTGEEAQENKSEEVKGENSETAEEKPSEEGHDSKPENAESISNDIGGTQITREDLKHVFGKFGNVKYIDFSMGQESGYIRYEDSKGVETARAMAEVSEGGGLLVKDHIATVQVVAGEEEEKYWKELQEKRDNKFDNSRGGGARNRGGRRESFGKHKRWNDSTDKRPHKAQRVN</sequence>
<feature type="region of interest" description="Disordered" evidence="5">
    <location>
        <begin position="143"/>
        <end position="162"/>
    </location>
</feature>
<dbReference type="PRINTS" id="PR00302">
    <property type="entry name" value="LUPUSLA"/>
</dbReference>
<evidence type="ECO:0000313" key="8">
    <source>
        <dbReference type="EMBL" id="KAF3338678.1"/>
    </source>
</evidence>
<keyword evidence="3" id="KW-0539">Nucleus</keyword>
<dbReference type="InterPro" id="IPR036388">
    <property type="entry name" value="WH-like_DNA-bd_sf"/>
</dbReference>
<evidence type="ECO:0000256" key="2">
    <source>
        <dbReference type="ARBA" id="ARBA00022884"/>
    </source>
</evidence>
<name>A0A833RP23_9POAL</name>
<dbReference type="PROSITE" id="PS50961">
    <property type="entry name" value="HTH_LA"/>
    <property type="match status" value="1"/>
</dbReference>
<dbReference type="Proteomes" id="UP000623129">
    <property type="component" value="Unassembled WGS sequence"/>
</dbReference>
<dbReference type="EMBL" id="SWLB01000005">
    <property type="protein sequence ID" value="KAF3338678.1"/>
    <property type="molecule type" value="Genomic_DNA"/>
</dbReference>
<feature type="compositionally biased region" description="Basic and acidic residues" evidence="5">
    <location>
        <begin position="294"/>
        <end position="303"/>
    </location>
</feature>
<feature type="compositionally biased region" description="Polar residues" evidence="5">
    <location>
        <begin position="206"/>
        <end position="217"/>
    </location>
</feature>
<feature type="region of interest" description="Disordered" evidence="5">
    <location>
        <begin position="168"/>
        <end position="217"/>
    </location>
</feature>
<dbReference type="InterPro" id="IPR012677">
    <property type="entry name" value="Nucleotide-bd_a/b_plait_sf"/>
</dbReference>
<dbReference type="PANTHER" id="PTHR22792:SF140">
    <property type="entry name" value="ACHILLES, ISOFORM A"/>
    <property type="match status" value="1"/>
</dbReference>
<evidence type="ECO:0000259" key="6">
    <source>
        <dbReference type="PROSITE" id="PS50961"/>
    </source>
</evidence>
<feature type="compositionally biased region" description="Basic and acidic residues" evidence="5">
    <location>
        <begin position="314"/>
        <end position="331"/>
    </location>
</feature>
<evidence type="ECO:0000256" key="3">
    <source>
        <dbReference type="ARBA" id="ARBA00023242"/>
    </source>
</evidence>
<dbReference type="Pfam" id="PF08777">
    <property type="entry name" value="RRM_3"/>
    <property type="match status" value="1"/>
</dbReference>
<evidence type="ECO:0000259" key="7">
    <source>
        <dbReference type="PROSITE" id="PS51939"/>
    </source>
</evidence>
<dbReference type="SUPFAM" id="SSF46785">
    <property type="entry name" value="Winged helix' DNA-binding domain"/>
    <property type="match status" value="1"/>
</dbReference>
<keyword evidence="9" id="KW-1185">Reference proteome</keyword>
<proteinExistence type="predicted"/>
<dbReference type="InterPro" id="IPR006630">
    <property type="entry name" value="La_HTH"/>
</dbReference>